<dbReference type="EMBL" id="JAAAMJ010000001">
    <property type="protein sequence ID" value="NDV85490.1"/>
    <property type="molecule type" value="Genomic_DNA"/>
</dbReference>
<evidence type="ECO:0000256" key="7">
    <source>
        <dbReference type="ARBA" id="ARBA00022840"/>
    </source>
</evidence>
<evidence type="ECO:0000256" key="3">
    <source>
        <dbReference type="ARBA" id="ARBA00005842"/>
    </source>
</evidence>
<dbReference type="GO" id="GO:0052381">
    <property type="term" value="F:tRNA dimethylallyltransferase activity"/>
    <property type="evidence" value="ECO:0007669"/>
    <property type="project" value="UniProtKB-UniRule"/>
</dbReference>
<name>A0A6L9MCR4_9HYPH</name>
<proteinExistence type="inferred from homology"/>
<protein>
    <recommendedName>
        <fullName evidence="10">tRNA dimethylallyltransferase</fullName>
        <ecNumber evidence="10">2.5.1.75</ecNumber>
    </recommendedName>
    <alternativeName>
        <fullName evidence="10">Dimethylallyl diphosphate:tRNA dimethylallyltransferase</fullName>
        <shortName evidence="10">DMAPP:tRNA dimethylallyltransferase</shortName>
        <shortName evidence="10">DMATase</shortName>
    </alternativeName>
    <alternativeName>
        <fullName evidence="10">Isopentenyl-diphosphate:tRNA isopentenyltransferase</fullName>
        <shortName evidence="10">IPP transferase</shortName>
        <shortName evidence="10">IPPT</shortName>
        <shortName evidence="10">IPTase</shortName>
    </alternativeName>
</protein>
<dbReference type="InterPro" id="IPR018022">
    <property type="entry name" value="IPT"/>
</dbReference>
<dbReference type="InterPro" id="IPR027417">
    <property type="entry name" value="P-loop_NTPase"/>
</dbReference>
<dbReference type="HAMAP" id="MF_00185">
    <property type="entry name" value="IPP_trans"/>
    <property type="match status" value="1"/>
</dbReference>
<dbReference type="InterPro" id="IPR039657">
    <property type="entry name" value="Dimethylallyltransferase"/>
</dbReference>
<keyword evidence="4 10" id="KW-0808">Transferase</keyword>
<keyword evidence="5 10" id="KW-0819">tRNA processing</keyword>
<evidence type="ECO:0000256" key="13">
    <source>
        <dbReference type="RuleBase" id="RU003785"/>
    </source>
</evidence>
<comment type="catalytic activity">
    <reaction evidence="9 10 11">
        <text>adenosine(37) in tRNA + dimethylallyl diphosphate = N(6)-dimethylallyladenosine(37) in tRNA + diphosphate</text>
        <dbReference type="Rhea" id="RHEA:26482"/>
        <dbReference type="Rhea" id="RHEA-COMP:10162"/>
        <dbReference type="Rhea" id="RHEA-COMP:10375"/>
        <dbReference type="ChEBI" id="CHEBI:33019"/>
        <dbReference type="ChEBI" id="CHEBI:57623"/>
        <dbReference type="ChEBI" id="CHEBI:74411"/>
        <dbReference type="ChEBI" id="CHEBI:74415"/>
        <dbReference type="EC" id="2.5.1.75"/>
    </reaction>
</comment>
<feature type="site" description="Interaction with substrate tRNA" evidence="10">
    <location>
        <position position="102"/>
    </location>
</feature>
<dbReference type="Pfam" id="PF01715">
    <property type="entry name" value="IPPT"/>
    <property type="match status" value="1"/>
</dbReference>
<feature type="binding site" evidence="10">
    <location>
        <begin position="13"/>
        <end position="18"/>
    </location>
    <ligand>
        <name>substrate</name>
    </ligand>
</feature>
<comment type="cofactor">
    <cofactor evidence="1 10">
        <name>Mg(2+)</name>
        <dbReference type="ChEBI" id="CHEBI:18420"/>
    </cofactor>
</comment>
<dbReference type="GO" id="GO:0005524">
    <property type="term" value="F:ATP binding"/>
    <property type="evidence" value="ECO:0007669"/>
    <property type="project" value="UniProtKB-UniRule"/>
</dbReference>
<keyword evidence="6 10" id="KW-0547">Nucleotide-binding</keyword>
<evidence type="ECO:0000256" key="10">
    <source>
        <dbReference type="HAMAP-Rule" id="MF_00185"/>
    </source>
</evidence>
<dbReference type="NCBIfam" id="TIGR00174">
    <property type="entry name" value="miaA"/>
    <property type="match status" value="1"/>
</dbReference>
<dbReference type="PANTHER" id="PTHR11088:SF60">
    <property type="entry name" value="TRNA DIMETHYLALLYLTRANSFERASE"/>
    <property type="match status" value="1"/>
</dbReference>
<dbReference type="PANTHER" id="PTHR11088">
    <property type="entry name" value="TRNA DIMETHYLALLYLTRANSFERASE"/>
    <property type="match status" value="1"/>
</dbReference>
<dbReference type="Proteomes" id="UP000476332">
    <property type="component" value="Unassembled WGS sequence"/>
</dbReference>
<comment type="subunit">
    <text evidence="10">Monomer.</text>
</comment>
<comment type="caution">
    <text evidence="10">Lacks conserved residue(s) required for the propagation of feature annotation.</text>
</comment>
<evidence type="ECO:0000313" key="15">
    <source>
        <dbReference type="Proteomes" id="UP000476332"/>
    </source>
</evidence>
<dbReference type="RefSeq" id="WP_163042213.1">
    <property type="nucleotide sequence ID" value="NZ_JAAAMJ010000001.1"/>
</dbReference>
<dbReference type="SUPFAM" id="SSF52540">
    <property type="entry name" value="P-loop containing nucleoside triphosphate hydrolases"/>
    <property type="match status" value="2"/>
</dbReference>
<dbReference type="GO" id="GO:0006400">
    <property type="term" value="P:tRNA modification"/>
    <property type="evidence" value="ECO:0007669"/>
    <property type="project" value="TreeGrafter"/>
</dbReference>
<dbReference type="PROSITE" id="PS00379">
    <property type="entry name" value="CDP_ALCOHOL_P_TRANSF"/>
    <property type="match status" value="1"/>
</dbReference>
<gene>
    <name evidence="10 14" type="primary">miaA</name>
    <name evidence="14" type="ORF">GTW51_02130</name>
</gene>
<evidence type="ECO:0000256" key="6">
    <source>
        <dbReference type="ARBA" id="ARBA00022741"/>
    </source>
</evidence>
<evidence type="ECO:0000256" key="4">
    <source>
        <dbReference type="ARBA" id="ARBA00022679"/>
    </source>
</evidence>
<sequence length="302" mass="31666">MAAVEAVLIAGPTASGKSRLALALARRLDGVIVNADSMQVYDGLSILTARPTAAEMAAVPHELYGHVNPAIAYSAGAYVRDAAASLAAAKAAGKLPIVCGGTGLYFKALLGLLDTMPPVPAAIRERWRGRLAAEGASVLHHLLAQRDPAAAERIASADGQRIVRALEVGEASGQTLSALQAGQGAGPLSDARTIKVVLTPARPVLRERIARRFGEMLGEGVLAEVAAFRAMQGAMDGSAARAIGVDELGAVIDGALDIATARELAVTRTRQYAKRQETWFRHQFGPDWQRLEEADPDRIAGI</sequence>
<evidence type="ECO:0000256" key="12">
    <source>
        <dbReference type="RuleBase" id="RU003784"/>
    </source>
</evidence>
<keyword evidence="8 10" id="KW-0460">Magnesium</keyword>
<feature type="binding site" evidence="10">
    <location>
        <begin position="11"/>
        <end position="18"/>
    </location>
    <ligand>
        <name>ATP</name>
        <dbReference type="ChEBI" id="CHEBI:30616"/>
    </ligand>
</feature>
<evidence type="ECO:0000313" key="14">
    <source>
        <dbReference type="EMBL" id="NDV85490.1"/>
    </source>
</evidence>
<evidence type="ECO:0000256" key="1">
    <source>
        <dbReference type="ARBA" id="ARBA00001946"/>
    </source>
</evidence>
<organism evidence="14 15">
    <name type="scientific">Aurantimonas aggregata</name>
    <dbReference type="NCBI Taxonomy" id="2047720"/>
    <lineage>
        <taxon>Bacteria</taxon>
        <taxon>Pseudomonadati</taxon>
        <taxon>Pseudomonadota</taxon>
        <taxon>Alphaproteobacteria</taxon>
        <taxon>Hyphomicrobiales</taxon>
        <taxon>Aurantimonadaceae</taxon>
        <taxon>Aurantimonas</taxon>
    </lineage>
</organism>
<dbReference type="AlphaFoldDB" id="A0A6L9MCR4"/>
<keyword evidence="7 10" id="KW-0067">ATP-binding</keyword>
<feature type="region of interest" description="Interaction with substrate tRNA" evidence="10">
    <location>
        <begin position="36"/>
        <end position="39"/>
    </location>
</feature>
<dbReference type="Gene3D" id="1.10.20.140">
    <property type="match status" value="1"/>
</dbReference>
<dbReference type="EC" id="2.5.1.75" evidence="10"/>
<keyword evidence="15" id="KW-1185">Reference proteome</keyword>
<reference evidence="14 15" key="1">
    <citation type="submission" date="2020-01" db="EMBL/GenBank/DDBJ databases">
        <title>Genomes of bacteria type strains.</title>
        <authorList>
            <person name="Chen J."/>
            <person name="Zhu S."/>
            <person name="Chen J."/>
        </authorList>
    </citation>
    <scope>NUCLEOTIDE SEQUENCE [LARGE SCALE GENOMIC DNA]</scope>
    <source>
        <strain evidence="14 15">KCTC 52919</strain>
    </source>
</reference>
<comment type="function">
    <text evidence="2 10 12">Catalyzes the transfer of a dimethylallyl group onto the adenine at position 37 in tRNAs that read codons beginning with uridine, leading to the formation of N6-(dimethylallyl)adenosine (i(6)A).</text>
</comment>
<evidence type="ECO:0000256" key="2">
    <source>
        <dbReference type="ARBA" id="ARBA00003213"/>
    </source>
</evidence>
<evidence type="ECO:0000256" key="11">
    <source>
        <dbReference type="RuleBase" id="RU003783"/>
    </source>
</evidence>
<dbReference type="Gene3D" id="3.40.50.300">
    <property type="entry name" value="P-loop containing nucleotide triphosphate hydrolases"/>
    <property type="match status" value="1"/>
</dbReference>
<comment type="similarity">
    <text evidence="3 10 13">Belongs to the IPP transferase family.</text>
</comment>
<feature type="site" description="Interaction with substrate tRNA" evidence="10">
    <location>
        <position position="124"/>
    </location>
</feature>
<accession>A0A6L9MCR4</accession>
<evidence type="ECO:0000256" key="8">
    <source>
        <dbReference type="ARBA" id="ARBA00022842"/>
    </source>
</evidence>
<evidence type="ECO:0000256" key="5">
    <source>
        <dbReference type="ARBA" id="ARBA00022694"/>
    </source>
</evidence>
<feature type="region of interest" description="Interaction with substrate tRNA" evidence="10">
    <location>
        <begin position="160"/>
        <end position="164"/>
    </location>
</feature>
<comment type="caution">
    <text evidence="14">The sequence shown here is derived from an EMBL/GenBank/DDBJ whole genome shotgun (WGS) entry which is preliminary data.</text>
</comment>
<dbReference type="InterPro" id="IPR048254">
    <property type="entry name" value="CDP_ALCOHOL_P_TRANSF_CS"/>
</dbReference>
<evidence type="ECO:0000256" key="9">
    <source>
        <dbReference type="ARBA" id="ARBA00049563"/>
    </source>
</evidence>